<evidence type="ECO:0000256" key="1">
    <source>
        <dbReference type="ARBA" id="ARBA00022729"/>
    </source>
</evidence>
<sequence>MRAFILTLALATPLALAAGPAHANPFAAHTTGTEITQKQLDELEVGKATQDQVREKFGAPTRREQLGDTQVWYYDYAKIKHFGKNVQESTVFEFGKDNVLKVKSKGAAPAKTGNPFLGG</sequence>
<evidence type="ECO:0000256" key="2">
    <source>
        <dbReference type="ARBA" id="ARBA00023136"/>
    </source>
</evidence>
<dbReference type="Gene3D" id="3.30.1450.10">
    <property type="match status" value="1"/>
</dbReference>
<dbReference type="InterPro" id="IPR007450">
    <property type="entry name" value="BamE_dom"/>
</dbReference>
<organism evidence="4 5">
    <name type="scientific">Stenotrophomonas maltophilia</name>
    <name type="common">Pseudomonas maltophilia</name>
    <name type="synonym">Xanthomonas maltophilia</name>
    <dbReference type="NCBI Taxonomy" id="40324"/>
    <lineage>
        <taxon>Bacteria</taxon>
        <taxon>Pseudomonadati</taxon>
        <taxon>Pseudomonadota</taxon>
        <taxon>Gammaproteobacteria</taxon>
        <taxon>Lysobacterales</taxon>
        <taxon>Lysobacteraceae</taxon>
        <taxon>Stenotrophomonas</taxon>
        <taxon>Stenotrophomonas maltophilia group</taxon>
    </lineage>
</organism>
<dbReference type="Proteomes" id="UP000197090">
    <property type="component" value="Unassembled WGS sequence"/>
</dbReference>
<accession>A0A246HZG6</accession>
<dbReference type="Pfam" id="PF04355">
    <property type="entry name" value="BamE"/>
    <property type="match status" value="1"/>
</dbReference>
<evidence type="ECO:0000313" key="4">
    <source>
        <dbReference type="EMBL" id="OWQ70641.1"/>
    </source>
</evidence>
<proteinExistence type="predicted"/>
<reference evidence="4 5" key="1">
    <citation type="submission" date="2017-06" db="EMBL/GenBank/DDBJ databases">
        <authorList>
            <person name="Kim H.J."/>
            <person name="Triplett B.A."/>
        </authorList>
    </citation>
    <scope>NUCLEOTIDE SEQUENCE [LARGE SCALE GENOMIC DNA]</scope>
    <source>
        <strain evidence="4 5">594</strain>
    </source>
</reference>
<evidence type="ECO:0000313" key="5">
    <source>
        <dbReference type="Proteomes" id="UP000197090"/>
    </source>
</evidence>
<name>A0A246HZG6_STEMA</name>
<dbReference type="EMBL" id="NIVX01000106">
    <property type="protein sequence ID" value="OWQ70641.1"/>
    <property type="molecule type" value="Genomic_DNA"/>
</dbReference>
<gene>
    <name evidence="4" type="ORF">CEE63_17595</name>
</gene>
<feature type="domain" description="Outer membrane protein assembly factor BamE" evidence="3">
    <location>
        <begin position="32"/>
        <end position="102"/>
    </location>
</feature>
<keyword evidence="1" id="KW-0732">Signal</keyword>
<comment type="caution">
    <text evidence="4">The sequence shown here is derived from an EMBL/GenBank/DDBJ whole genome shotgun (WGS) entry which is preliminary data.</text>
</comment>
<dbReference type="AlphaFoldDB" id="A0A246HZG6"/>
<protein>
    <recommendedName>
        <fullName evidence="3">Outer membrane protein assembly factor BamE domain-containing protein</fullName>
    </recommendedName>
</protein>
<keyword evidence="2" id="KW-0472">Membrane</keyword>
<dbReference type="InterPro" id="IPR037873">
    <property type="entry name" value="BamE-like"/>
</dbReference>
<dbReference type="RefSeq" id="WP_069138623.1">
    <property type="nucleotide sequence ID" value="NZ_CP104289.1"/>
</dbReference>
<evidence type="ECO:0000259" key="3">
    <source>
        <dbReference type="Pfam" id="PF04355"/>
    </source>
</evidence>
<dbReference type="GO" id="GO:0019867">
    <property type="term" value="C:outer membrane"/>
    <property type="evidence" value="ECO:0007669"/>
    <property type="project" value="InterPro"/>
</dbReference>